<name>A0A8J3XAT2_9ACTN</name>
<comment type="caution">
    <text evidence="1">The sequence shown here is derived from an EMBL/GenBank/DDBJ whole genome shotgun (WGS) entry which is preliminary data.</text>
</comment>
<proteinExistence type="predicted"/>
<gene>
    <name evidence="1" type="ORF">Pmi06nite_73180</name>
</gene>
<dbReference type="EMBL" id="BOOO01000043">
    <property type="protein sequence ID" value="GII33876.1"/>
    <property type="molecule type" value="Genomic_DNA"/>
</dbReference>
<sequence length="139" mass="15802">MSAEPAFEDRANPTAAEIRRWAFSADAEHPMQDWDLMVATPDLAPHLLILVADRKCPQRTFLLGCLYLLAGDAVRTQYRTLAKDRLAKLTREADELGDSWTRTWARRTRALVEKPATFDYDAWCGRGLARVPIEKSTHC</sequence>
<reference evidence="1 2" key="1">
    <citation type="submission" date="2021-01" db="EMBL/GenBank/DDBJ databases">
        <title>Whole genome shotgun sequence of Planotetraspora mira NBRC 15435.</title>
        <authorList>
            <person name="Komaki H."/>
            <person name="Tamura T."/>
        </authorList>
    </citation>
    <scope>NUCLEOTIDE SEQUENCE [LARGE SCALE GENOMIC DNA]</scope>
    <source>
        <strain evidence="1 2">NBRC 15435</strain>
    </source>
</reference>
<dbReference type="Proteomes" id="UP000650628">
    <property type="component" value="Unassembled WGS sequence"/>
</dbReference>
<accession>A0A8J3XAT2</accession>
<evidence type="ECO:0000313" key="1">
    <source>
        <dbReference type="EMBL" id="GII33876.1"/>
    </source>
</evidence>
<dbReference type="AlphaFoldDB" id="A0A8J3XAT2"/>
<evidence type="ECO:0000313" key="2">
    <source>
        <dbReference type="Proteomes" id="UP000650628"/>
    </source>
</evidence>
<organism evidence="1 2">
    <name type="scientific">Planotetraspora mira</name>
    <dbReference type="NCBI Taxonomy" id="58121"/>
    <lineage>
        <taxon>Bacteria</taxon>
        <taxon>Bacillati</taxon>
        <taxon>Actinomycetota</taxon>
        <taxon>Actinomycetes</taxon>
        <taxon>Streptosporangiales</taxon>
        <taxon>Streptosporangiaceae</taxon>
        <taxon>Planotetraspora</taxon>
    </lineage>
</organism>
<protein>
    <submittedName>
        <fullName evidence="1">Uncharacterized protein</fullName>
    </submittedName>
</protein>
<dbReference type="RefSeq" id="WP_203957703.1">
    <property type="nucleotide sequence ID" value="NZ_BOOO01000043.1"/>
</dbReference>
<keyword evidence="2" id="KW-1185">Reference proteome</keyword>